<reference evidence="1" key="1">
    <citation type="journal article" date="2021" name="Proc. Natl. Acad. Sci. U.S.A.">
        <title>A Catalog of Tens of Thousands of Viruses from Human Metagenomes Reveals Hidden Associations with Chronic Diseases.</title>
        <authorList>
            <person name="Tisza M.J."/>
            <person name="Buck C.B."/>
        </authorList>
    </citation>
    <scope>NUCLEOTIDE SEQUENCE</scope>
    <source>
        <strain evidence="1">CtpV36</strain>
    </source>
</reference>
<protein>
    <submittedName>
        <fullName evidence="1">Uncharacterized protein</fullName>
    </submittedName>
</protein>
<dbReference type="EMBL" id="BK015819">
    <property type="protein sequence ID" value="DAE26503.1"/>
    <property type="molecule type" value="Genomic_DNA"/>
</dbReference>
<accession>A0A8S5R4Y6</accession>
<name>A0A8S5R4Y6_9CAUD</name>
<organism evidence="1">
    <name type="scientific">Siphoviridae sp. ctpV36</name>
    <dbReference type="NCBI Taxonomy" id="2827279"/>
    <lineage>
        <taxon>Viruses</taxon>
        <taxon>Duplodnaviria</taxon>
        <taxon>Heunggongvirae</taxon>
        <taxon>Uroviricota</taxon>
        <taxon>Caudoviricetes</taxon>
    </lineage>
</organism>
<proteinExistence type="predicted"/>
<evidence type="ECO:0000313" key="1">
    <source>
        <dbReference type="EMBL" id="DAE26503.1"/>
    </source>
</evidence>
<sequence length="59" mass="6675">MYKIGDIIRKDAHLDEHIAFSQAVNDHNAACKAGDMLWAIRDDGDEYVIVANGMKEDRQ</sequence>